<evidence type="ECO:0000256" key="5">
    <source>
        <dbReference type="ARBA" id="ARBA00023163"/>
    </source>
</evidence>
<accession>A0A5A7RBF8</accession>
<sequence>MEDDDEIQSPNGRISVTVAAAAPSPATPPPPATNSLTLALPIQPHQTATPSAAAAGGGGREDCWSEGATAVLIDAWGERYLELSRGNLKQKHWKDVADIVAAHEDYTKPPKTDVQCKNRIDTVKKKYKAEKAKIAAGGGPSKWRFYHKLHELVGPTAKLNSSSAPPSMDAASNDSNHNTMQQKVPMAIPVGLRSSSTPGHKKPPFDSDDESEPDHSADFSDGLPPETNNKRPRFQTMPNSNASASRHVEMTNKKSDAGNKRGNSMEELTQAILKFGEAYEVAETAKLQQLVEMEKQRMKFAKDLELQRMQNFMKTQLELSQLKVRRPGANNKKHHNIRSSNDGKNNNNNSNNNASNRSS</sequence>
<feature type="region of interest" description="Disordered" evidence="7">
    <location>
        <begin position="318"/>
        <end position="359"/>
    </location>
</feature>
<dbReference type="EMBL" id="BKCP01010626">
    <property type="protein sequence ID" value="GER53674.1"/>
    <property type="molecule type" value="Genomic_DNA"/>
</dbReference>
<keyword evidence="4" id="KW-0238">DNA-binding</keyword>
<dbReference type="InterPro" id="IPR044822">
    <property type="entry name" value="Myb_DNA-bind_4"/>
</dbReference>
<dbReference type="PANTHER" id="PTHR31307:SF4">
    <property type="entry name" value="TRIHELIX TRANSCRIPTION FACTOR ASIL2"/>
    <property type="match status" value="1"/>
</dbReference>
<keyword evidence="6" id="KW-0539">Nucleus</keyword>
<keyword evidence="2" id="KW-0805">Transcription regulation</keyword>
<evidence type="ECO:0000256" key="6">
    <source>
        <dbReference type="ARBA" id="ARBA00023242"/>
    </source>
</evidence>
<evidence type="ECO:0000256" key="7">
    <source>
        <dbReference type="SAM" id="MobiDB-lite"/>
    </source>
</evidence>
<dbReference type="InterPro" id="IPR044823">
    <property type="entry name" value="ASIL1/2-like"/>
</dbReference>
<evidence type="ECO:0000259" key="8">
    <source>
        <dbReference type="Pfam" id="PF13837"/>
    </source>
</evidence>
<keyword evidence="10" id="KW-1185">Reference proteome</keyword>
<proteinExistence type="predicted"/>
<evidence type="ECO:0000256" key="2">
    <source>
        <dbReference type="ARBA" id="ARBA00023015"/>
    </source>
</evidence>
<protein>
    <submittedName>
        <fullName evidence="9">Sequence-specific DNA binding transcription factors</fullName>
    </submittedName>
</protein>
<keyword evidence="3" id="KW-0175">Coiled coil</keyword>
<organism evidence="9 10">
    <name type="scientific">Striga asiatica</name>
    <name type="common">Asiatic witchweed</name>
    <name type="synonym">Buchnera asiatica</name>
    <dbReference type="NCBI Taxonomy" id="4170"/>
    <lineage>
        <taxon>Eukaryota</taxon>
        <taxon>Viridiplantae</taxon>
        <taxon>Streptophyta</taxon>
        <taxon>Embryophyta</taxon>
        <taxon>Tracheophyta</taxon>
        <taxon>Spermatophyta</taxon>
        <taxon>Magnoliopsida</taxon>
        <taxon>eudicotyledons</taxon>
        <taxon>Gunneridae</taxon>
        <taxon>Pentapetalae</taxon>
        <taxon>asterids</taxon>
        <taxon>lamiids</taxon>
        <taxon>Lamiales</taxon>
        <taxon>Orobanchaceae</taxon>
        <taxon>Buchnereae</taxon>
        <taxon>Striga</taxon>
    </lineage>
</organism>
<dbReference type="AlphaFoldDB" id="A0A5A7RBF8"/>
<dbReference type="Proteomes" id="UP000325081">
    <property type="component" value="Unassembled WGS sequence"/>
</dbReference>
<reference evidence="10" key="1">
    <citation type="journal article" date="2019" name="Curr. Biol.">
        <title>Genome Sequence of Striga asiatica Provides Insight into the Evolution of Plant Parasitism.</title>
        <authorList>
            <person name="Yoshida S."/>
            <person name="Kim S."/>
            <person name="Wafula E.K."/>
            <person name="Tanskanen J."/>
            <person name="Kim Y.M."/>
            <person name="Honaas L."/>
            <person name="Yang Z."/>
            <person name="Spallek T."/>
            <person name="Conn C.E."/>
            <person name="Ichihashi Y."/>
            <person name="Cheong K."/>
            <person name="Cui S."/>
            <person name="Der J.P."/>
            <person name="Gundlach H."/>
            <person name="Jiao Y."/>
            <person name="Hori C."/>
            <person name="Ishida J.K."/>
            <person name="Kasahara H."/>
            <person name="Kiba T."/>
            <person name="Kim M.S."/>
            <person name="Koo N."/>
            <person name="Laohavisit A."/>
            <person name="Lee Y.H."/>
            <person name="Lumba S."/>
            <person name="McCourt P."/>
            <person name="Mortimer J.C."/>
            <person name="Mutuku J.M."/>
            <person name="Nomura T."/>
            <person name="Sasaki-Sekimoto Y."/>
            <person name="Seto Y."/>
            <person name="Wang Y."/>
            <person name="Wakatake T."/>
            <person name="Sakakibara H."/>
            <person name="Demura T."/>
            <person name="Yamaguchi S."/>
            <person name="Yoneyama K."/>
            <person name="Manabe R.I."/>
            <person name="Nelson D.C."/>
            <person name="Schulman A.H."/>
            <person name="Timko M.P."/>
            <person name="dePamphilis C.W."/>
            <person name="Choi D."/>
            <person name="Shirasu K."/>
        </authorList>
    </citation>
    <scope>NUCLEOTIDE SEQUENCE [LARGE SCALE GENOMIC DNA]</scope>
    <source>
        <strain evidence="10">cv. UVA1</strain>
    </source>
</reference>
<feature type="region of interest" description="Disordered" evidence="7">
    <location>
        <begin position="1"/>
        <end position="61"/>
    </location>
</feature>
<dbReference type="Pfam" id="PF13837">
    <property type="entry name" value="Myb_DNA-bind_4"/>
    <property type="match status" value="1"/>
</dbReference>
<keyword evidence="5" id="KW-0804">Transcription</keyword>
<gene>
    <name evidence="9" type="ORF">STAS_31195</name>
</gene>
<name>A0A5A7RBF8_STRAF</name>
<feature type="compositionally biased region" description="Low complexity" evidence="7">
    <location>
        <begin position="160"/>
        <end position="175"/>
    </location>
</feature>
<dbReference type="Gene3D" id="1.10.10.60">
    <property type="entry name" value="Homeodomain-like"/>
    <property type="match status" value="1"/>
</dbReference>
<dbReference type="PANTHER" id="PTHR31307">
    <property type="entry name" value="TRIHELIX TRANSCRIPTION FACTOR ASIL2"/>
    <property type="match status" value="1"/>
</dbReference>
<dbReference type="FunFam" id="1.10.10.60:FF:000104">
    <property type="entry name" value="trihelix transcription factor ASIL2"/>
    <property type="match status" value="1"/>
</dbReference>
<feature type="compositionally biased region" description="Basic residues" evidence="7">
    <location>
        <begin position="323"/>
        <end position="337"/>
    </location>
</feature>
<evidence type="ECO:0000256" key="3">
    <source>
        <dbReference type="ARBA" id="ARBA00023054"/>
    </source>
</evidence>
<dbReference type="GO" id="GO:0000976">
    <property type="term" value="F:transcription cis-regulatory region binding"/>
    <property type="evidence" value="ECO:0007669"/>
    <property type="project" value="TreeGrafter"/>
</dbReference>
<feature type="compositionally biased region" description="Low complexity" evidence="7">
    <location>
        <begin position="338"/>
        <end position="359"/>
    </location>
</feature>
<comment type="subcellular location">
    <subcellularLocation>
        <location evidence="1">Nucleus</location>
    </subcellularLocation>
</comment>
<feature type="region of interest" description="Disordered" evidence="7">
    <location>
        <begin position="156"/>
        <end position="264"/>
    </location>
</feature>
<evidence type="ECO:0000313" key="9">
    <source>
        <dbReference type="EMBL" id="GER53674.1"/>
    </source>
</evidence>
<evidence type="ECO:0000313" key="10">
    <source>
        <dbReference type="Proteomes" id="UP000325081"/>
    </source>
</evidence>
<feature type="domain" description="Myb/SANT-like DNA-binding" evidence="8">
    <location>
        <begin position="62"/>
        <end position="152"/>
    </location>
</feature>
<comment type="caution">
    <text evidence="9">The sequence shown here is derived from an EMBL/GenBank/DDBJ whole genome shotgun (WGS) entry which is preliminary data.</text>
</comment>
<dbReference type="OrthoDB" id="2019351at2759"/>
<evidence type="ECO:0000256" key="4">
    <source>
        <dbReference type="ARBA" id="ARBA00023125"/>
    </source>
</evidence>
<evidence type="ECO:0000256" key="1">
    <source>
        <dbReference type="ARBA" id="ARBA00004123"/>
    </source>
</evidence>
<feature type="compositionally biased region" description="Basic and acidic residues" evidence="7">
    <location>
        <begin position="246"/>
        <end position="259"/>
    </location>
</feature>
<dbReference type="GO" id="GO:0005634">
    <property type="term" value="C:nucleus"/>
    <property type="evidence" value="ECO:0007669"/>
    <property type="project" value="UniProtKB-SubCell"/>
</dbReference>